<reference evidence="2 4" key="1">
    <citation type="submission" date="2019-03" db="EMBL/GenBank/DDBJ databases">
        <authorList>
            <person name="Kox A.R. M."/>
        </authorList>
    </citation>
    <scope>NUCLEOTIDE SEQUENCE [LARGE SCALE GENOMIC DNA]</scope>
    <source>
        <strain evidence="2">MTUNDRAET4 annotated genome</strain>
    </source>
</reference>
<evidence type="ECO:0000313" key="3">
    <source>
        <dbReference type="EMBL" id="VTZ52598.1"/>
    </source>
</evidence>
<name>A0A4V6IMY2_METTU</name>
<dbReference type="Pfam" id="PF02641">
    <property type="entry name" value="DUF190"/>
    <property type="match status" value="1"/>
</dbReference>
<dbReference type="InterPro" id="IPR015867">
    <property type="entry name" value="N-reg_PII/ATP_PRibTrfase_C"/>
</dbReference>
<accession>A0A4V6IMY2</accession>
<protein>
    <submittedName>
        <fullName evidence="2">Uncharacterized protein</fullName>
    </submittedName>
</protein>
<dbReference type="EMBL" id="CABFMQ020000153">
    <property type="protein sequence ID" value="VTZ52598.1"/>
    <property type="molecule type" value="Genomic_DNA"/>
</dbReference>
<dbReference type="KEGG" id="mtun:MTUNDRAET4_3012"/>
<dbReference type="SUPFAM" id="SSF54913">
    <property type="entry name" value="GlnB-like"/>
    <property type="match status" value="1"/>
</dbReference>
<dbReference type="Proteomes" id="UP000485880">
    <property type="component" value="Unassembled WGS sequence"/>
</dbReference>
<dbReference type="Gene3D" id="3.30.70.120">
    <property type="match status" value="1"/>
</dbReference>
<dbReference type="Proteomes" id="UP000294360">
    <property type="component" value="Chromosome"/>
</dbReference>
<organism evidence="2 4">
    <name type="scientific">Methylocella tundrae</name>
    <dbReference type="NCBI Taxonomy" id="227605"/>
    <lineage>
        <taxon>Bacteria</taxon>
        <taxon>Pseudomonadati</taxon>
        <taxon>Pseudomonadota</taxon>
        <taxon>Alphaproteobacteria</taxon>
        <taxon>Hyphomicrobiales</taxon>
        <taxon>Beijerinckiaceae</taxon>
        <taxon>Methylocella</taxon>
    </lineage>
</organism>
<dbReference type="PANTHER" id="PTHR35983:SF1">
    <property type="entry name" value="UPF0166 PROTEIN TM_0021"/>
    <property type="match status" value="1"/>
</dbReference>
<reference evidence="3 5" key="2">
    <citation type="submission" date="2019-05" db="EMBL/GenBank/DDBJ databases">
        <authorList>
            <person name="Farhan Ul Haque M."/>
        </authorList>
    </citation>
    <scope>NUCLEOTIDE SEQUENCE [LARGE SCALE GENOMIC DNA]</scope>
    <source>
        <strain evidence="3">2</strain>
    </source>
</reference>
<evidence type="ECO:0000313" key="5">
    <source>
        <dbReference type="Proteomes" id="UP000485880"/>
    </source>
</evidence>
<proteinExistence type="inferred from homology"/>
<dbReference type="PANTHER" id="PTHR35983">
    <property type="entry name" value="UPF0166 PROTEIN TM_0021"/>
    <property type="match status" value="1"/>
</dbReference>
<dbReference type="InterPro" id="IPR003793">
    <property type="entry name" value="UPF0166"/>
</dbReference>
<gene>
    <name evidence="3" type="ORF">MPC4_90073</name>
    <name evidence="2" type="ORF">MTUNDRAET4_3012</name>
</gene>
<comment type="similarity">
    <text evidence="1">Belongs to the UPF0166 family.</text>
</comment>
<dbReference type="AlphaFoldDB" id="A0A4V6IMY2"/>
<keyword evidence="5" id="KW-1185">Reference proteome</keyword>
<dbReference type="RefSeq" id="WP_134490434.1">
    <property type="nucleotide sequence ID" value="NZ_CABFMQ020000153.1"/>
</dbReference>
<evidence type="ECO:0000313" key="2">
    <source>
        <dbReference type="EMBL" id="VFU09899.1"/>
    </source>
</evidence>
<dbReference type="EMBL" id="LR536450">
    <property type="protein sequence ID" value="VFU09899.1"/>
    <property type="molecule type" value="Genomic_DNA"/>
</dbReference>
<sequence length="127" mass="14094">MDLPHDAVLLRIFTSVSDRSGLDPLYDAIVTKAREMNLAGATVLRGCLGFGHSAKLHQPHLSPLRQDYPVVVEIVDAEEKINAFLPVLDEMMESGLVTLEKAKVLQYGRQRAGLAQRIKEHFLGHAH</sequence>
<dbReference type="OrthoDB" id="9795599at2"/>
<evidence type="ECO:0000256" key="1">
    <source>
        <dbReference type="ARBA" id="ARBA00010554"/>
    </source>
</evidence>
<evidence type="ECO:0000313" key="4">
    <source>
        <dbReference type="Proteomes" id="UP000294360"/>
    </source>
</evidence>
<dbReference type="InterPro" id="IPR011322">
    <property type="entry name" value="N-reg_PII-like_a/b"/>
</dbReference>